<feature type="transmembrane region" description="Helical" evidence="1">
    <location>
        <begin position="170"/>
        <end position="188"/>
    </location>
</feature>
<reference evidence="3" key="1">
    <citation type="submission" date="2021-04" db="EMBL/GenBank/DDBJ databases">
        <title>Ouciella asimina sp. nov., isolated from the surface seawater in the hydrothermal field of Okinawa Trough.</title>
        <authorList>
            <person name="Shuang W."/>
        </authorList>
    </citation>
    <scope>NUCLEOTIDE SEQUENCE</scope>
    <source>
        <strain evidence="3">LXI357</strain>
    </source>
</reference>
<organism evidence="3 4">
    <name type="scientific">Stakelama marina</name>
    <dbReference type="NCBI Taxonomy" id="2826939"/>
    <lineage>
        <taxon>Bacteria</taxon>
        <taxon>Pseudomonadati</taxon>
        <taxon>Pseudomonadota</taxon>
        <taxon>Alphaproteobacteria</taxon>
        <taxon>Sphingomonadales</taxon>
        <taxon>Sphingomonadaceae</taxon>
        <taxon>Stakelama</taxon>
    </lineage>
</organism>
<evidence type="ECO:0000313" key="3">
    <source>
        <dbReference type="EMBL" id="MBR0553911.1"/>
    </source>
</evidence>
<feature type="transmembrane region" description="Helical" evidence="1">
    <location>
        <begin position="208"/>
        <end position="226"/>
    </location>
</feature>
<feature type="transmembrane region" description="Helical" evidence="1">
    <location>
        <begin position="86"/>
        <end position="105"/>
    </location>
</feature>
<dbReference type="Pfam" id="PF14342">
    <property type="entry name" value="DUF4396"/>
    <property type="match status" value="1"/>
</dbReference>
<proteinExistence type="predicted"/>
<dbReference type="Proteomes" id="UP000676996">
    <property type="component" value="Unassembled WGS sequence"/>
</dbReference>
<feature type="transmembrane region" description="Helical" evidence="1">
    <location>
        <begin position="136"/>
        <end position="158"/>
    </location>
</feature>
<protein>
    <submittedName>
        <fullName evidence="3">DUF4396 domain-containing protein</fullName>
    </submittedName>
</protein>
<keyword evidence="1" id="KW-0812">Transmembrane</keyword>
<feature type="domain" description="DUF4396" evidence="2">
    <location>
        <begin position="132"/>
        <end position="269"/>
    </location>
</feature>
<evidence type="ECO:0000256" key="1">
    <source>
        <dbReference type="SAM" id="Phobius"/>
    </source>
</evidence>
<evidence type="ECO:0000313" key="4">
    <source>
        <dbReference type="Proteomes" id="UP000676996"/>
    </source>
</evidence>
<gene>
    <name evidence="3" type="ORF">J7S20_15500</name>
</gene>
<dbReference type="AlphaFoldDB" id="A0A8T4IHD0"/>
<keyword evidence="1" id="KW-1133">Transmembrane helix</keyword>
<dbReference type="InterPro" id="IPR025509">
    <property type="entry name" value="DUF4396"/>
</dbReference>
<accession>A0A8T4IHD0</accession>
<keyword evidence="4" id="KW-1185">Reference proteome</keyword>
<feature type="transmembrane region" description="Helical" evidence="1">
    <location>
        <begin position="238"/>
        <end position="259"/>
    </location>
</feature>
<sequence length="299" mass="33763">MFPGIKRIRGVVLFVTRRNPSAPRSFSIPKQGERMMGFLDWVAHVLPFMASPAFAISWYAIGVIGAVAIAIDANTANSALNPPLKVAWPIIVFFFSLVGVALYLVTSRPGDIGRVQGRKAKMERFTQYSKPTWRKVVASATHCVGGDGMGIMTAMVFARVEGFSFWGEFWFEYLIGYLLGWFIFQTWAMRMHDNGWFESIWKGGRAEFFSMITVMLGMGLVMRFITPATVGAQPLPDTYAFWTFGALGLMVGFIFTYPMNYWLVAIGWKHGQGHEDMLKKMNKDERDGRRGQEARTSKQ</sequence>
<name>A0A8T4IHD0_9SPHN</name>
<comment type="caution">
    <text evidence="3">The sequence shown here is derived from an EMBL/GenBank/DDBJ whole genome shotgun (WGS) entry which is preliminary data.</text>
</comment>
<evidence type="ECO:0000259" key="2">
    <source>
        <dbReference type="Pfam" id="PF14342"/>
    </source>
</evidence>
<feature type="transmembrane region" description="Helical" evidence="1">
    <location>
        <begin position="38"/>
        <end position="71"/>
    </location>
</feature>
<keyword evidence="1" id="KW-0472">Membrane</keyword>
<dbReference type="RefSeq" id="WP_284055163.1">
    <property type="nucleotide sequence ID" value="NZ_JAGRQC010000005.1"/>
</dbReference>
<dbReference type="EMBL" id="JAGRQC010000005">
    <property type="protein sequence ID" value="MBR0553911.1"/>
    <property type="molecule type" value="Genomic_DNA"/>
</dbReference>